<accession>A0A1W1WY78</accession>
<dbReference type="EMBL" id="FWXH01000002">
    <property type="protein sequence ID" value="SMC16689.1"/>
    <property type="molecule type" value="Genomic_DNA"/>
</dbReference>
<gene>
    <name evidence="2" type="ORF">SAMN02745134_00136</name>
</gene>
<reference evidence="2 3" key="1">
    <citation type="submission" date="2017-04" db="EMBL/GenBank/DDBJ databases">
        <authorList>
            <person name="Afonso C.L."/>
            <person name="Miller P.J."/>
            <person name="Scott M.A."/>
            <person name="Spackman E."/>
            <person name="Goraichik I."/>
            <person name="Dimitrov K.M."/>
            <person name="Suarez D.L."/>
            <person name="Swayne D.E."/>
        </authorList>
    </citation>
    <scope>NUCLEOTIDE SEQUENCE [LARGE SCALE GENOMIC DNA]</scope>
    <source>
        <strain evidence="2 3">DSM 12555</strain>
    </source>
</reference>
<organism evidence="2 3">
    <name type="scientific">Clostridium acidisoli DSM 12555</name>
    <dbReference type="NCBI Taxonomy" id="1121291"/>
    <lineage>
        <taxon>Bacteria</taxon>
        <taxon>Bacillati</taxon>
        <taxon>Bacillota</taxon>
        <taxon>Clostridia</taxon>
        <taxon>Eubacteriales</taxon>
        <taxon>Clostridiaceae</taxon>
        <taxon>Clostridium</taxon>
    </lineage>
</organism>
<feature type="transmembrane region" description="Helical" evidence="1">
    <location>
        <begin position="5"/>
        <end position="25"/>
    </location>
</feature>
<keyword evidence="1" id="KW-1133">Transmembrane helix</keyword>
<name>A0A1W1WY78_9CLOT</name>
<keyword evidence="3" id="KW-1185">Reference proteome</keyword>
<feature type="transmembrane region" description="Helical" evidence="1">
    <location>
        <begin position="60"/>
        <end position="82"/>
    </location>
</feature>
<dbReference type="AlphaFoldDB" id="A0A1W1WY78"/>
<sequence length="90" mass="10340">MKKSIIPILSIIFIVLDFIISYLWIFNWAVLATFIGYTVWLIDTIFSILILKSLKKYNRLLFILLVITTTLIICLFIGAIVIKIGVNSMT</sequence>
<feature type="transmembrane region" description="Helical" evidence="1">
    <location>
        <begin position="31"/>
        <end position="51"/>
    </location>
</feature>
<evidence type="ECO:0000313" key="2">
    <source>
        <dbReference type="EMBL" id="SMC16689.1"/>
    </source>
</evidence>
<keyword evidence="1" id="KW-0812">Transmembrane</keyword>
<dbReference type="STRING" id="1121291.SAMN02745134_00136"/>
<evidence type="ECO:0000256" key="1">
    <source>
        <dbReference type="SAM" id="Phobius"/>
    </source>
</evidence>
<proteinExistence type="predicted"/>
<protein>
    <submittedName>
        <fullName evidence="2">Uncharacterized protein</fullName>
    </submittedName>
</protein>
<evidence type="ECO:0000313" key="3">
    <source>
        <dbReference type="Proteomes" id="UP000192468"/>
    </source>
</evidence>
<keyword evidence="1" id="KW-0472">Membrane</keyword>
<dbReference type="Proteomes" id="UP000192468">
    <property type="component" value="Unassembled WGS sequence"/>
</dbReference>
<dbReference type="RefSeq" id="WP_084113358.1">
    <property type="nucleotide sequence ID" value="NZ_FWXH01000002.1"/>
</dbReference>